<organism evidence="1 2">
    <name type="scientific">Rhizosaccharibacter radicis</name>
    <dbReference type="NCBI Taxonomy" id="2782605"/>
    <lineage>
        <taxon>Bacteria</taxon>
        <taxon>Pseudomonadati</taxon>
        <taxon>Pseudomonadota</taxon>
        <taxon>Alphaproteobacteria</taxon>
        <taxon>Acetobacterales</taxon>
        <taxon>Acetobacteraceae</taxon>
        <taxon>Rhizosaccharibacter</taxon>
    </lineage>
</organism>
<evidence type="ECO:0000313" key="2">
    <source>
        <dbReference type="Proteomes" id="UP001524547"/>
    </source>
</evidence>
<dbReference type="EMBL" id="JAMZEJ010000005">
    <property type="protein sequence ID" value="MCQ8241036.1"/>
    <property type="molecule type" value="Genomic_DNA"/>
</dbReference>
<proteinExistence type="predicted"/>
<dbReference type="RefSeq" id="WP_422919782.1">
    <property type="nucleotide sequence ID" value="NZ_JAMZEJ010000005.1"/>
</dbReference>
<accession>A0ABT1VXH6</accession>
<comment type="caution">
    <text evidence="1">The sequence shown here is derived from an EMBL/GenBank/DDBJ whole genome shotgun (WGS) entry which is preliminary data.</text>
</comment>
<evidence type="ECO:0000313" key="1">
    <source>
        <dbReference type="EMBL" id="MCQ8241036.1"/>
    </source>
</evidence>
<sequence length="57" mass="6614">MFRRLFAIETEALQRHADELRARLDHVDHPVADTLREMVPASYSGNRISMWAARSAF</sequence>
<name>A0ABT1VXH6_9PROT</name>
<dbReference type="Proteomes" id="UP001524547">
    <property type="component" value="Unassembled WGS sequence"/>
</dbReference>
<protein>
    <submittedName>
        <fullName evidence="1">Uncharacterized protein</fullName>
    </submittedName>
</protein>
<gene>
    <name evidence="1" type="ORF">NFI88_09320</name>
</gene>
<keyword evidence="2" id="KW-1185">Reference proteome</keyword>
<reference evidence="1 2" key="1">
    <citation type="submission" date="2022-06" db="EMBL/GenBank/DDBJ databases">
        <title>Rhizosaccharibacter gen. nov. sp. nov. KSS12, endophytic bacteria isolated from sugarcane.</title>
        <authorList>
            <person name="Pitiwittayakul N."/>
        </authorList>
    </citation>
    <scope>NUCLEOTIDE SEQUENCE [LARGE SCALE GENOMIC DNA]</scope>
    <source>
        <strain evidence="1 2">KSS12</strain>
    </source>
</reference>